<dbReference type="Pfam" id="PF16036">
    <property type="entry name" value="Chalcone_3"/>
    <property type="match status" value="1"/>
</dbReference>
<gene>
    <name evidence="3" type="ORF">ACFONP_05015</name>
</gene>
<evidence type="ECO:0000259" key="2">
    <source>
        <dbReference type="Pfam" id="PF16036"/>
    </source>
</evidence>
<proteinExistence type="predicted"/>
<protein>
    <submittedName>
        <fullName evidence="3">Chalcone isomerase family protein</fullName>
    </submittedName>
</protein>
<keyword evidence="1" id="KW-0732">Signal</keyword>
<keyword evidence="4" id="KW-1185">Reference proteome</keyword>
<dbReference type="InterPro" id="IPR036298">
    <property type="entry name" value="Chalcone_isomerase_sf"/>
</dbReference>
<organism evidence="3 4">
    <name type="scientific">Parvularcula lutaonensis</name>
    <dbReference type="NCBI Taxonomy" id="491923"/>
    <lineage>
        <taxon>Bacteria</taxon>
        <taxon>Pseudomonadati</taxon>
        <taxon>Pseudomonadota</taxon>
        <taxon>Alphaproteobacteria</taxon>
        <taxon>Parvularculales</taxon>
        <taxon>Parvularculaceae</taxon>
        <taxon>Parvularcula</taxon>
    </lineage>
</organism>
<keyword evidence="3" id="KW-0413">Isomerase</keyword>
<evidence type="ECO:0000313" key="3">
    <source>
        <dbReference type="EMBL" id="MFC3302088.1"/>
    </source>
</evidence>
<dbReference type="Gene3D" id="3.50.70.10">
    <property type="match status" value="1"/>
</dbReference>
<dbReference type="EMBL" id="JBHRVA010000002">
    <property type="protein sequence ID" value="MFC3302088.1"/>
    <property type="molecule type" value="Genomic_DNA"/>
</dbReference>
<comment type="caution">
    <text evidence="3">The sequence shown here is derived from an EMBL/GenBank/DDBJ whole genome shotgun (WGS) entry which is preliminary data.</text>
</comment>
<dbReference type="Proteomes" id="UP001595607">
    <property type="component" value="Unassembled WGS sequence"/>
</dbReference>
<dbReference type="InterPro" id="IPR016087">
    <property type="entry name" value="Chalcone_isomerase"/>
</dbReference>
<dbReference type="RefSeq" id="WP_189574306.1">
    <property type="nucleotide sequence ID" value="NZ_BMXU01000001.1"/>
</dbReference>
<evidence type="ECO:0000256" key="1">
    <source>
        <dbReference type="SAM" id="SignalP"/>
    </source>
</evidence>
<dbReference type="InterPro" id="IPR016088">
    <property type="entry name" value="Chalcone_isomerase_3-sand"/>
</dbReference>
<reference evidence="4" key="1">
    <citation type="journal article" date="2019" name="Int. J. Syst. Evol. Microbiol.">
        <title>The Global Catalogue of Microorganisms (GCM) 10K type strain sequencing project: providing services to taxonomists for standard genome sequencing and annotation.</title>
        <authorList>
            <consortium name="The Broad Institute Genomics Platform"/>
            <consortium name="The Broad Institute Genome Sequencing Center for Infectious Disease"/>
            <person name="Wu L."/>
            <person name="Ma J."/>
        </authorList>
    </citation>
    <scope>NUCLEOTIDE SEQUENCE [LARGE SCALE GENOMIC DNA]</scope>
    <source>
        <strain evidence="4">KCTC 22245</strain>
    </source>
</reference>
<evidence type="ECO:0000313" key="4">
    <source>
        <dbReference type="Proteomes" id="UP001595607"/>
    </source>
</evidence>
<dbReference type="GO" id="GO:0016853">
    <property type="term" value="F:isomerase activity"/>
    <property type="evidence" value="ECO:0007669"/>
    <property type="project" value="UniProtKB-KW"/>
</dbReference>
<feature type="chain" id="PRO_5045848688" evidence="1">
    <location>
        <begin position="20"/>
        <end position="159"/>
    </location>
</feature>
<feature type="signal peptide" evidence="1">
    <location>
        <begin position="1"/>
        <end position="19"/>
    </location>
</feature>
<feature type="domain" description="Chalcone isomerase" evidence="2">
    <location>
        <begin position="14"/>
        <end position="157"/>
    </location>
</feature>
<accession>A0ABV7M9P0</accession>
<name>A0ABV7M9P0_9PROT</name>
<dbReference type="SUPFAM" id="SSF54626">
    <property type="entry name" value="Chalcone isomerase"/>
    <property type="match status" value="1"/>
</dbReference>
<sequence>MRFLILGVLALYVAATGNALQQAGAAVRTEYFVDLYRITVYDTDGTLTREDINSLRKPLRLTLDVLYDGQLPDIPDTWREELVPAVSDEQMATLRNAYADLKQGDRVVLVYRPHDGTVISVNGTPVVEDDGSELARATFDVWFGKNPVSAEIKADILRG</sequence>